<accession>A0A9N7UP22</accession>
<evidence type="ECO:0000256" key="1">
    <source>
        <dbReference type="SAM" id="MobiDB-lite"/>
    </source>
</evidence>
<proteinExistence type="predicted"/>
<keyword evidence="3" id="KW-1185">Reference proteome</keyword>
<evidence type="ECO:0000313" key="2">
    <source>
        <dbReference type="EMBL" id="CAB1436068.1"/>
    </source>
</evidence>
<gene>
    <name evidence="2" type="ORF">PLEPLA_LOCUS24083</name>
</gene>
<dbReference type="AlphaFoldDB" id="A0A9N7UP22"/>
<feature type="compositionally biased region" description="Basic and acidic residues" evidence="1">
    <location>
        <begin position="193"/>
        <end position="212"/>
    </location>
</feature>
<name>A0A9N7UP22_PLEPL</name>
<reference evidence="2" key="1">
    <citation type="submission" date="2020-03" db="EMBL/GenBank/DDBJ databases">
        <authorList>
            <person name="Weist P."/>
        </authorList>
    </citation>
    <scope>NUCLEOTIDE SEQUENCE</scope>
</reference>
<comment type="caution">
    <text evidence="2">The sequence shown here is derived from an EMBL/GenBank/DDBJ whole genome shotgun (WGS) entry which is preliminary data.</text>
</comment>
<feature type="compositionally biased region" description="Polar residues" evidence="1">
    <location>
        <begin position="1"/>
        <end position="17"/>
    </location>
</feature>
<evidence type="ECO:0000313" key="3">
    <source>
        <dbReference type="Proteomes" id="UP001153269"/>
    </source>
</evidence>
<dbReference type="Proteomes" id="UP001153269">
    <property type="component" value="Unassembled WGS sequence"/>
</dbReference>
<feature type="region of interest" description="Disordered" evidence="1">
    <location>
        <begin position="1"/>
        <end position="212"/>
    </location>
</feature>
<protein>
    <submittedName>
        <fullName evidence="2">Uncharacterized protein</fullName>
    </submittedName>
</protein>
<feature type="compositionally biased region" description="Basic residues" evidence="1">
    <location>
        <begin position="102"/>
        <end position="123"/>
    </location>
</feature>
<feature type="compositionally biased region" description="Gly residues" evidence="1">
    <location>
        <begin position="147"/>
        <end position="159"/>
    </location>
</feature>
<dbReference type="EMBL" id="CADEAL010001850">
    <property type="protein sequence ID" value="CAB1436068.1"/>
    <property type="molecule type" value="Genomic_DNA"/>
</dbReference>
<organism evidence="2 3">
    <name type="scientific">Pleuronectes platessa</name>
    <name type="common">European plaice</name>
    <dbReference type="NCBI Taxonomy" id="8262"/>
    <lineage>
        <taxon>Eukaryota</taxon>
        <taxon>Metazoa</taxon>
        <taxon>Chordata</taxon>
        <taxon>Craniata</taxon>
        <taxon>Vertebrata</taxon>
        <taxon>Euteleostomi</taxon>
        <taxon>Actinopterygii</taxon>
        <taxon>Neopterygii</taxon>
        <taxon>Teleostei</taxon>
        <taxon>Neoteleostei</taxon>
        <taxon>Acanthomorphata</taxon>
        <taxon>Carangaria</taxon>
        <taxon>Pleuronectiformes</taxon>
        <taxon>Pleuronectoidei</taxon>
        <taxon>Pleuronectidae</taxon>
        <taxon>Pleuronectes</taxon>
    </lineage>
</organism>
<sequence length="212" mass="22795">MHFSSGSSEQLNQTSSAALLARGPCGPPKRRGISTSIRVWTLQAKIRGNAGDDGAKETDQGPRGCMGTKEKGSKRVGRWWQREAGRQGRRGKRREKEGRGGERRKRGGAGKRQKWPGRNGRGKPKAEKSLPIGSPREGPDENHMRTGGSGGSEAAGVEGGLSQPRGQVGRNRGGTRCTGKRAKDEVGSNTEGYRGHAEMRGGKMPTKENGRR</sequence>